<keyword evidence="5" id="KW-1185">Reference proteome</keyword>
<dbReference type="InterPro" id="IPR046253">
    <property type="entry name" value="DUF6286"/>
</dbReference>
<dbReference type="EMBL" id="BAAAYK010000038">
    <property type="protein sequence ID" value="GAA3361289.1"/>
    <property type="molecule type" value="Genomic_DNA"/>
</dbReference>
<feature type="region of interest" description="Disordered" evidence="1">
    <location>
        <begin position="1"/>
        <end position="28"/>
    </location>
</feature>
<evidence type="ECO:0000313" key="4">
    <source>
        <dbReference type="EMBL" id="GAA3361289.1"/>
    </source>
</evidence>
<accession>A0ABP6RT80</accession>
<protein>
    <recommendedName>
        <fullName evidence="3">DUF6286 domain-containing protein</fullName>
    </recommendedName>
</protein>
<dbReference type="RefSeq" id="WP_344929200.1">
    <property type="nucleotide sequence ID" value="NZ_BAAAYK010000038.1"/>
</dbReference>
<evidence type="ECO:0000256" key="2">
    <source>
        <dbReference type="SAM" id="Phobius"/>
    </source>
</evidence>
<dbReference type="Pfam" id="PF19803">
    <property type="entry name" value="DUF6286"/>
    <property type="match status" value="1"/>
</dbReference>
<feature type="domain" description="DUF6286" evidence="3">
    <location>
        <begin position="103"/>
        <end position="182"/>
    </location>
</feature>
<keyword evidence="2" id="KW-0812">Transmembrane</keyword>
<evidence type="ECO:0000256" key="1">
    <source>
        <dbReference type="SAM" id="MobiDB-lite"/>
    </source>
</evidence>
<comment type="caution">
    <text evidence="4">The sequence shown here is derived from an EMBL/GenBank/DDBJ whole genome shotgun (WGS) entry which is preliminary data.</text>
</comment>
<organism evidence="4 5">
    <name type="scientific">Saccharopolyspora gregorii</name>
    <dbReference type="NCBI Taxonomy" id="33914"/>
    <lineage>
        <taxon>Bacteria</taxon>
        <taxon>Bacillati</taxon>
        <taxon>Actinomycetota</taxon>
        <taxon>Actinomycetes</taxon>
        <taxon>Pseudonocardiales</taxon>
        <taxon>Pseudonocardiaceae</taxon>
        <taxon>Saccharopolyspora</taxon>
    </lineage>
</organism>
<reference evidence="5" key="1">
    <citation type="journal article" date="2019" name="Int. J. Syst. Evol. Microbiol.">
        <title>The Global Catalogue of Microorganisms (GCM) 10K type strain sequencing project: providing services to taxonomists for standard genome sequencing and annotation.</title>
        <authorList>
            <consortium name="The Broad Institute Genomics Platform"/>
            <consortium name="The Broad Institute Genome Sequencing Center for Infectious Disease"/>
            <person name="Wu L."/>
            <person name="Ma J."/>
        </authorList>
    </citation>
    <scope>NUCLEOTIDE SEQUENCE [LARGE SCALE GENOMIC DNA]</scope>
    <source>
        <strain evidence="5">JCM 9687</strain>
    </source>
</reference>
<gene>
    <name evidence="4" type="ORF">GCM10020366_44650</name>
</gene>
<evidence type="ECO:0000259" key="3">
    <source>
        <dbReference type="Pfam" id="PF19803"/>
    </source>
</evidence>
<evidence type="ECO:0000313" key="5">
    <source>
        <dbReference type="Proteomes" id="UP001500483"/>
    </source>
</evidence>
<name>A0ABP6RT80_9PSEU</name>
<dbReference type="NCBIfam" id="NF033218">
    <property type="entry name" value="anchor_AmaP"/>
    <property type="match status" value="1"/>
</dbReference>
<feature type="transmembrane region" description="Helical" evidence="2">
    <location>
        <begin position="41"/>
        <end position="66"/>
    </location>
</feature>
<keyword evidence="2" id="KW-1133">Transmembrane helix</keyword>
<proteinExistence type="predicted"/>
<dbReference type="Proteomes" id="UP001500483">
    <property type="component" value="Unassembled WGS sequence"/>
</dbReference>
<keyword evidence="2" id="KW-0472">Membrane</keyword>
<feature type="transmembrane region" description="Helical" evidence="2">
    <location>
        <begin position="86"/>
        <end position="110"/>
    </location>
</feature>
<sequence>MSTQDTTTRPAEGSGNGSTARKAPARPSRTAVGRSLGFERWLLGVLGLVLLLAGALALVVGAGWLGRFRAQRPVLDPLLTQWVGGNRPLACGVAIVVGVVLALLGLWWLLRALRPEGRPDLRLHGDAESSATITSHALTEAVRADAESVTGVTRARVRMAGTDQRPNVRLTLALQEGTNVRHVWEELDAKVLARARQALDVEALPTAIRLQLDRAARQRVR</sequence>